<evidence type="ECO:0000256" key="9">
    <source>
        <dbReference type="ARBA" id="ARBA00023317"/>
    </source>
</evidence>
<accession>A0A1H0IYF7</accession>
<evidence type="ECO:0000256" key="8">
    <source>
        <dbReference type="ARBA" id="ARBA00022946"/>
    </source>
</evidence>
<dbReference type="CDD" id="cd00610">
    <property type="entry name" value="OAT_like"/>
    <property type="match status" value="1"/>
</dbReference>
<evidence type="ECO:0000313" key="15">
    <source>
        <dbReference type="EMBL" id="SDO36534.1"/>
    </source>
</evidence>
<keyword evidence="9 15" id="KW-0670">Pyruvate</keyword>
<keyword evidence="16" id="KW-1185">Reference proteome</keyword>
<dbReference type="PIRSF" id="PIRSF000521">
    <property type="entry name" value="Transaminase_4ab_Lys_Orn"/>
    <property type="match status" value="1"/>
</dbReference>
<evidence type="ECO:0000256" key="10">
    <source>
        <dbReference type="ARBA" id="ARBA00052998"/>
    </source>
</evidence>
<reference evidence="15 16" key="1">
    <citation type="submission" date="2016-10" db="EMBL/GenBank/DDBJ databases">
        <authorList>
            <person name="de Groot N.N."/>
        </authorList>
    </citation>
    <scope>NUCLEOTIDE SEQUENCE [LARGE SCALE GENOMIC DNA]</scope>
    <source>
        <strain evidence="15 16">DSM 12130</strain>
    </source>
</reference>
<dbReference type="PROSITE" id="PS00600">
    <property type="entry name" value="AA_TRANSFER_CLASS_3"/>
    <property type="match status" value="1"/>
</dbReference>
<keyword evidence="8" id="KW-0809">Transit peptide</keyword>
<dbReference type="FunFam" id="3.40.640.10:FF:000004">
    <property type="entry name" value="Acetylornithine aminotransferase"/>
    <property type="match status" value="1"/>
</dbReference>
<keyword evidence="6" id="KW-0808">Transferase</keyword>
<dbReference type="Gene3D" id="3.90.1150.10">
    <property type="entry name" value="Aspartate Aminotransferase, domain 1"/>
    <property type="match status" value="1"/>
</dbReference>
<dbReference type="AlphaFoldDB" id="A0A1H0IYF7"/>
<evidence type="ECO:0000256" key="12">
    <source>
        <dbReference type="ARBA" id="ARBA00074603"/>
    </source>
</evidence>
<dbReference type="SUPFAM" id="SSF53383">
    <property type="entry name" value="PLP-dependent transferases"/>
    <property type="match status" value="1"/>
</dbReference>
<evidence type="ECO:0000313" key="16">
    <source>
        <dbReference type="Proteomes" id="UP000199073"/>
    </source>
</evidence>
<keyword evidence="5" id="KW-0032">Aminotransferase</keyword>
<dbReference type="RefSeq" id="WP_092218646.1">
    <property type="nucleotide sequence ID" value="NZ_FNJI01000001.1"/>
</dbReference>
<protein>
    <recommendedName>
        <fullName evidence="12">Taurine--pyruvate aminotransferase</fullName>
        <ecNumber evidence="4">2.6.1.44</ecNumber>
        <ecNumber evidence="11">2.6.1.77</ecNumber>
    </recommendedName>
    <alternativeName>
        <fullName evidence="13">Taurine:pyruvate aminotransferase</fullName>
    </alternativeName>
</protein>
<evidence type="ECO:0000256" key="6">
    <source>
        <dbReference type="ARBA" id="ARBA00022679"/>
    </source>
</evidence>
<comment type="catalytic activity">
    <reaction evidence="10">
        <text>taurine + pyruvate = sulfoacetaldehyde + L-alanine</text>
        <dbReference type="Rhea" id="RHEA:10420"/>
        <dbReference type="ChEBI" id="CHEBI:15361"/>
        <dbReference type="ChEBI" id="CHEBI:57972"/>
        <dbReference type="ChEBI" id="CHEBI:58246"/>
        <dbReference type="ChEBI" id="CHEBI:507393"/>
        <dbReference type="EC" id="2.6.1.77"/>
    </reaction>
    <physiologicalReaction direction="left-to-right" evidence="10">
        <dbReference type="Rhea" id="RHEA:10421"/>
    </physiologicalReaction>
</comment>
<comment type="subunit">
    <text evidence="3">Homotetramer.</text>
</comment>
<sequence length="437" mass="47992">MNTYKPITTDWDYQATLARRHRYMSPSLGTFTAFSKPVVLKRARMQYVYDENDRKYLDCLAQNLCISVGHCHPLVNREAKKQIDEMVHCTTMYYQAVPAHFAEELVATMPAGEDWVVHFVNSGAEANDLALLMARLYTHNYEILSLRNSFHGLQGPAMTMTGIKTCRQSIPSDGGVVHVHNPDQYRGVFGATVDPYVNEIDITINSSTPGQVAGFIVEPIQGFGGVIPMPDTYLAKAFAQVRAAGGVCIVDEVQTGFGRMGSHMWGFESHGVTPDIVVMAKGIGNGYPLAAVVAKREIAEAMAKKKFFNTYGSNPVSCAAGRAVLRVIADDDLMGNVIEAGDLLESRMIALKEKYSFIGDFRGRGLMRGIEFVKDRTTRESAPEEAAMVAELNKDNGLIVGRGGVHGNIIRINPPICATKDDMQFAAEVIEHSCSRI</sequence>
<dbReference type="Gene3D" id="3.40.640.10">
    <property type="entry name" value="Type I PLP-dependent aspartate aminotransferase-like (Major domain)"/>
    <property type="match status" value="1"/>
</dbReference>
<dbReference type="InterPro" id="IPR015421">
    <property type="entry name" value="PyrdxlP-dep_Trfase_major"/>
</dbReference>
<evidence type="ECO:0000256" key="1">
    <source>
        <dbReference type="ARBA" id="ARBA00001933"/>
    </source>
</evidence>
<comment type="cofactor">
    <cofactor evidence="1">
        <name>pyridoxal 5'-phosphate</name>
        <dbReference type="ChEBI" id="CHEBI:597326"/>
    </cofactor>
</comment>
<dbReference type="EC" id="2.6.1.44" evidence="4"/>
<dbReference type="GO" id="GO:0008453">
    <property type="term" value="F:alanine-glyoxylate transaminase activity"/>
    <property type="evidence" value="ECO:0007669"/>
    <property type="project" value="UniProtKB-EC"/>
</dbReference>
<evidence type="ECO:0000256" key="11">
    <source>
        <dbReference type="ARBA" id="ARBA00067057"/>
    </source>
</evidence>
<dbReference type="Pfam" id="PF00202">
    <property type="entry name" value="Aminotran_3"/>
    <property type="match status" value="1"/>
</dbReference>
<gene>
    <name evidence="15" type="ORF">SAMN05660330_00078</name>
</gene>
<dbReference type="InterPro" id="IPR005814">
    <property type="entry name" value="Aminotrans_3"/>
</dbReference>
<dbReference type="GO" id="GO:0030170">
    <property type="term" value="F:pyridoxal phosphate binding"/>
    <property type="evidence" value="ECO:0007669"/>
    <property type="project" value="InterPro"/>
</dbReference>
<dbReference type="PANTHER" id="PTHR45688">
    <property type="match status" value="1"/>
</dbReference>
<dbReference type="InterPro" id="IPR015424">
    <property type="entry name" value="PyrdxlP-dep_Trfase"/>
</dbReference>
<comment type="similarity">
    <text evidence="2 14">Belongs to the class-III pyridoxal-phosphate-dependent aminotransferase family.</text>
</comment>
<evidence type="ECO:0000256" key="3">
    <source>
        <dbReference type="ARBA" id="ARBA00011881"/>
    </source>
</evidence>
<evidence type="ECO:0000256" key="4">
    <source>
        <dbReference type="ARBA" id="ARBA00013049"/>
    </source>
</evidence>
<organism evidence="15 16">
    <name type="scientific">Desulforhopalus singaporensis</name>
    <dbReference type="NCBI Taxonomy" id="91360"/>
    <lineage>
        <taxon>Bacteria</taxon>
        <taxon>Pseudomonadati</taxon>
        <taxon>Thermodesulfobacteriota</taxon>
        <taxon>Desulfobulbia</taxon>
        <taxon>Desulfobulbales</taxon>
        <taxon>Desulfocapsaceae</taxon>
        <taxon>Desulforhopalus</taxon>
    </lineage>
</organism>
<evidence type="ECO:0000256" key="13">
    <source>
        <dbReference type="ARBA" id="ARBA00078212"/>
    </source>
</evidence>
<evidence type="ECO:0000256" key="14">
    <source>
        <dbReference type="RuleBase" id="RU003560"/>
    </source>
</evidence>
<dbReference type="GO" id="GO:0009436">
    <property type="term" value="P:glyoxylate catabolic process"/>
    <property type="evidence" value="ECO:0007669"/>
    <property type="project" value="TreeGrafter"/>
</dbReference>
<dbReference type="PANTHER" id="PTHR45688:SF3">
    <property type="entry name" value="ALANINE--GLYOXYLATE AMINOTRANSFERASE 2, MITOCHONDRIAL"/>
    <property type="match status" value="1"/>
</dbReference>
<dbReference type="EC" id="2.6.1.77" evidence="11"/>
<keyword evidence="7 14" id="KW-0663">Pyridoxal phosphate</keyword>
<dbReference type="InterPro" id="IPR049704">
    <property type="entry name" value="Aminotrans_3_PPA_site"/>
</dbReference>
<name>A0A1H0IYF7_9BACT</name>
<dbReference type="STRING" id="91360.SAMN05660330_00078"/>
<dbReference type="InterPro" id="IPR015422">
    <property type="entry name" value="PyrdxlP-dep_Trfase_small"/>
</dbReference>
<evidence type="ECO:0000256" key="5">
    <source>
        <dbReference type="ARBA" id="ARBA00022576"/>
    </source>
</evidence>
<dbReference type="GO" id="GO:0019481">
    <property type="term" value="P:L-alanine catabolic process, by transamination"/>
    <property type="evidence" value="ECO:0007669"/>
    <property type="project" value="TreeGrafter"/>
</dbReference>
<dbReference type="OrthoDB" id="9801052at2"/>
<evidence type="ECO:0000256" key="2">
    <source>
        <dbReference type="ARBA" id="ARBA00008954"/>
    </source>
</evidence>
<proteinExistence type="inferred from homology"/>
<evidence type="ECO:0000256" key="7">
    <source>
        <dbReference type="ARBA" id="ARBA00022898"/>
    </source>
</evidence>
<dbReference type="EMBL" id="FNJI01000001">
    <property type="protein sequence ID" value="SDO36534.1"/>
    <property type="molecule type" value="Genomic_DNA"/>
</dbReference>
<dbReference type="Proteomes" id="UP000199073">
    <property type="component" value="Unassembled WGS sequence"/>
</dbReference>
<dbReference type="GO" id="GO:0031299">
    <property type="term" value="F:taurine-pyruvate aminotransferase activity"/>
    <property type="evidence" value="ECO:0007669"/>
    <property type="project" value="UniProtKB-EC"/>
</dbReference>